<evidence type="ECO:0000313" key="3">
    <source>
        <dbReference type="Proteomes" id="UP000019373"/>
    </source>
</evidence>
<feature type="compositionally biased region" description="Basic and acidic residues" evidence="1">
    <location>
        <begin position="25"/>
        <end position="49"/>
    </location>
</feature>
<feature type="region of interest" description="Disordered" evidence="1">
    <location>
        <begin position="25"/>
        <end position="59"/>
    </location>
</feature>
<reference evidence="3" key="1">
    <citation type="journal article" date="2014" name="BMC Genomics">
        <title>Genome characteristics reveal the impact of lichenization on lichen-forming fungus Endocarpon pusillum Hedwig (Verrucariales, Ascomycota).</title>
        <authorList>
            <person name="Wang Y.-Y."/>
            <person name="Liu B."/>
            <person name="Zhang X.-Y."/>
            <person name="Zhou Q.-M."/>
            <person name="Zhang T."/>
            <person name="Li H."/>
            <person name="Yu Y.-F."/>
            <person name="Zhang X.-L."/>
            <person name="Hao X.-Y."/>
            <person name="Wang M."/>
            <person name="Wang L."/>
            <person name="Wei J.-C."/>
        </authorList>
    </citation>
    <scope>NUCLEOTIDE SEQUENCE [LARGE SCALE GENOMIC DNA]</scope>
    <source>
        <strain evidence="3">Z07020 / HMAS-L-300199</strain>
    </source>
</reference>
<proteinExistence type="predicted"/>
<dbReference type="HOGENOM" id="CLU_2469071_0_0_1"/>
<protein>
    <submittedName>
        <fullName evidence="2">Uncharacterized protein</fullName>
    </submittedName>
</protein>
<sequence>METSYWGANPPTDEYTMKGLVHEGKLHRIRRDNPPGRVKELLEPSERPPQRRKTAPHREQDTLLAMSNRSFMLHALQPKHTVIQSSTS</sequence>
<dbReference type="AlphaFoldDB" id="U1GUR4"/>
<dbReference type="EMBL" id="KE720776">
    <property type="protein sequence ID" value="ERF76198.1"/>
    <property type="molecule type" value="Genomic_DNA"/>
</dbReference>
<evidence type="ECO:0000313" key="2">
    <source>
        <dbReference type="EMBL" id="ERF76198.1"/>
    </source>
</evidence>
<name>U1GUR4_ENDPU</name>
<evidence type="ECO:0000256" key="1">
    <source>
        <dbReference type="SAM" id="MobiDB-lite"/>
    </source>
</evidence>
<dbReference type="GeneID" id="19242282"/>
<dbReference type="Proteomes" id="UP000019373">
    <property type="component" value="Unassembled WGS sequence"/>
</dbReference>
<gene>
    <name evidence="2" type="ORF">EPUS_07398</name>
</gene>
<accession>U1GUR4</accession>
<dbReference type="RefSeq" id="XP_007786480.1">
    <property type="nucleotide sequence ID" value="XM_007788290.1"/>
</dbReference>
<organism evidence="2 3">
    <name type="scientific">Endocarpon pusillum (strain Z07020 / HMAS-L-300199)</name>
    <name type="common">Lichen-forming fungus</name>
    <dbReference type="NCBI Taxonomy" id="1263415"/>
    <lineage>
        <taxon>Eukaryota</taxon>
        <taxon>Fungi</taxon>
        <taxon>Dikarya</taxon>
        <taxon>Ascomycota</taxon>
        <taxon>Pezizomycotina</taxon>
        <taxon>Eurotiomycetes</taxon>
        <taxon>Chaetothyriomycetidae</taxon>
        <taxon>Verrucariales</taxon>
        <taxon>Verrucariaceae</taxon>
        <taxon>Endocarpon</taxon>
    </lineage>
</organism>
<keyword evidence="3" id="KW-1185">Reference proteome</keyword>